<reference evidence="1" key="1">
    <citation type="submission" date="2021-01" db="EMBL/GenBank/DDBJ databases">
        <title>Whole genome shotgun sequence of Actinoplanes rishiriensis NBRC 108556.</title>
        <authorList>
            <person name="Komaki H."/>
            <person name="Tamura T."/>
        </authorList>
    </citation>
    <scope>NUCLEOTIDE SEQUENCE</scope>
    <source>
        <strain evidence="1">NBRC 108556</strain>
    </source>
</reference>
<sequence>MKTRGCAENEKLTVSRRGLLGAAALTGLAGSGLSTQMAFADPGYTGDTLVVLSLRGGFDGLSAVAPIGDTDYYQARPAIALPKSQVIAGDGTFGLHPALAPLLPLWQGGTLAAVHAVGQHKPTRSHFAAMDAMENAAPGDSIRTGWLDRMLGVTGASGPMAGVSLGHAMPARLFAGPAPDVSMASIDSFTLAGDSAKRPIADALRTMYADAPPMQAAAARAADRALIATTTQRSATYAPANGAVYPATDLGAALRDVARLIKAKAGLVTAAVDCGDWDMHEGLGTAVKGQRMFDNLTDLANAMAAFAADLGPEAMKSVTLLTISEFGRRVQENGSRGADHGHGNAMLLLGGGVRGGKVYAKWPGLAPGALVAGDLAATTDYRAVIGEILQKRCGVGTLSEVFPGVSPSTFGLAVARG</sequence>
<dbReference type="PANTHER" id="PTHR43737">
    <property type="entry name" value="BLL7424 PROTEIN"/>
    <property type="match status" value="1"/>
</dbReference>
<organism evidence="1 2">
    <name type="scientific">Paractinoplanes rishiriensis</name>
    <dbReference type="NCBI Taxonomy" id="1050105"/>
    <lineage>
        <taxon>Bacteria</taxon>
        <taxon>Bacillati</taxon>
        <taxon>Actinomycetota</taxon>
        <taxon>Actinomycetes</taxon>
        <taxon>Micromonosporales</taxon>
        <taxon>Micromonosporaceae</taxon>
        <taxon>Paractinoplanes</taxon>
    </lineage>
</organism>
<comment type="caution">
    <text evidence="1">The sequence shown here is derived from an EMBL/GenBank/DDBJ whole genome shotgun (WGS) entry which is preliminary data.</text>
</comment>
<dbReference type="InterPro" id="IPR006311">
    <property type="entry name" value="TAT_signal"/>
</dbReference>
<accession>A0A919JX41</accession>
<dbReference type="PROSITE" id="PS51318">
    <property type="entry name" value="TAT"/>
    <property type="match status" value="1"/>
</dbReference>
<dbReference type="PANTHER" id="PTHR43737:SF1">
    <property type="entry name" value="DUF1501 DOMAIN-CONTAINING PROTEIN"/>
    <property type="match status" value="1"/>
</dbReference>
<gene>
    <name evidence="1" type="ORF">Ari01nite_21930</name>
</gene>
<dbReference type="Pfam" id="PF07394">
    <property type="entry name" value="DUF1501"/>
    <property type="match status" value="1"/>
</dbReference>
<dbReference type="EMBL" id="BOMV01000017">
    <property type="protein sequence ID" value="GIE94728.1"/>
    <property type="molecule type" value="Genomic_DNA"/>
</dbReference>
<evidence type="ECO:0000313" key="2">
    <source>
        <dbReference type="Proteomes" id="UP000636960"/>
    </source>
</evidence>
<dbReference type="InterPro" id="IPR010869">
    <property type="entry name" value="DUF1501"/>
</dbReference>
<protein>
    <recommendedName>
        <fullName evidence="3">DUF1501 domain-containing protein</fullName>
    </recommendedName>
</protein>
<evidence type="ECO:0008006" key="3">
    <source>
        <dbReference type="Google" id="ProtNLM"/>
    </source>
</evidence>
<name>A0A919JX41_9ACTN</name>
<proteinExistence type="predicted"/>
<dbReference type="RefSeq" id="WP_203781047.1">
    <property type="nucleotide sequence ID" value="NZ_BOMV01000017.1"/>
</dbReference>
<dbReference type="AlphaFoldDB" id="A0A919JX41"/>
<evidence type="ECO:0000313" key="1">
    <source>
        <dbReference type="EMBL" id="GIE94728.1"/>
    </source>
</evidence>
<dbReference type="Proteomes" id="UP000636960">
    <property type="component" value="Unassembled WGS sequence"/>
</dbReference>
<keyword evidence="2" id="KW-1185">Reference proteome</keyword>